<dbReference type="CDD" id="cd00160">
    <property type="entry name" value="RhoGEF"/>
    <property type="match status" value="1"/>
</dbReference>
<dbReference type="PANTHER" id="PTHR16777">
    <property type="entry name" value="PROTEIN ECT2"/>
    <property type="match status" value="1"/>
</dbReference>
<reference evidence="4" key="1">
    <citation type="submission" date="2020-04" db="EMBL/GenBank/DDBJ databases">
        <authorList>
            <person name="Neveu A P."/>
        </authorList>
    </citation>
    <scope>NUCLEOTIDE SEQUENCE</scope>
    <source>
        <tissue evidence="4">Whole embryo</tissue>
    </source>
</reference>
<dbReference type="InterPro" id="IPR026817">
    <property type="entry name" value="Ect2"/>
</dbReference>
<dbReference type="Gene3D" id="2.30.29.30">
    <property type="entry name" value="Pleckstrin-homology domain (PH domain)/Phosphotyrosine-binding domain (PTB)"/>
    <property type="match status" value="1"/>
</dbReference>
<dbReference type="InterPro" id="IPR000219">
    <property type="entry name" value="DH_dom"/>
</dbReference>
<dbReference type="InterPro" id="IPR049395">
    <property type="entry name" value="ECT2_PH"/>
</dbReference>
<feature type="domain" description="DH" evidence="3">
    <location>
        <begin position="199"/>
        <end position="388"/>
    </location>
</feature>
<organism evidence="4">
    <name type="scientific">Phallusia mammillata</name>
    <dbReference type="NCBI Taxonomy" id="59560"/>
    <lineage>
        <taxon>Eukaryota</taxon>
        <taxon>Metazoa</taxon>
        <taxon>Chordata</taxon>
        <taxon>Tunicata</taxon>
        <taxon>Ascidiacea</taxon>
        <taxon>Phlebobranchia</taxon>
        <taxon>Ascidiidae</taxon>
        <taxon>Phallusia</taxon>
    </lineage>
</organism>
<dbReference type="GO" id="GO:0035556">
    <property type="term" value="P:intracellular signal transduction"/>
    <property type="evidence" value="ECO:0007669"/>
    <property type="project" value="InterPro"/>
</dbReference>
<dbReference type="EMBL" id="LR784727">
    <property type="protein sequence ID" value="CAB3240771.1"/>
    <property type="molecule type" value="mRNA"/>
</dbReference>
<dbReference type="GO" id="GO:0005634">
    <property type="term" value="C:nucleus"/>
    <property type="evidence" value="ECO:0007669"/>
    <property type="project" value="InterPro"/>
</dbReference>
<evidence type="ECO:0000313" key="4">
    <source>
        <dbReference type="EMBL" id="CAB3240771.1"/>
    </source>
</evidence>
<feature type="region of interest" description="Disordered" evidence="1">
    <location>
        <begin position="164"/>
        <end position="196"/>
    </location>
</feature>
<dbReference type="Pfam" id="PF21242">
    <property type="entry name" value="ECT2_PH"/>
    <property type="match status" value="1"/>
</dbReference>
<dbReference type="GO" id="GO:2000431">
    <property type="term" value="P:regulation of cytokinesis, actomyosin contractile ring assembly"/>
    <property type="evidence" value="ECO:0007669"/>
    <property type="project" value="InterPro"/>
</dbReference>
<evidence type="ECO:0000256" key="2">
    <source>
        <dbReference type="SAM" id="Phobius"/>
    </source>
</evidence>
<dbReference type="PROSITE" id="PS50010">
    <property type="entry name" value="DH_2"/>
    <property type="match status" value="1"/>
</dbReference>
<dbReference type="PANTHER" id="PTHR16777:SF2">
    <property type="entry name" value="PROTEIN ECT2"/>
    <property type="match status" value="1"/>
</dbReference>
<keyword evidence="2" id="KW-1133">Transmembrane helix</keyword>
<dbReference type="SMART" id="SM00325">
    <property type="entry name" value="RhoGEF"/>
    <property type="match status" value="1"/>
</dbReference>
<dbReference type="InterPro" id="IPR035899">
    <property type="entry name" value="DBL_dom_sf"/>
</dbReference>
<dbReference type="PROSITE" id="PS00741">
    <property type="entry name" value="DH_1"/>
    <property type="match status" value="1"/>
</dbReference>
<dbReference type="GO" id="GO:0005096">
    <property type="term" value="F:GTPase activator activity"/>
    <property type="evidence" value="ECO:0007669"/>
    <property type="project" value="InterPro"/>
</dbReference>
<keyword evidence="2" id="KW-0812">Transmembrane</keyword>
<dbReference type="InterPro" id="IPR001331">
    <property type="entry name" value="GDS_CDC24_CS"/>
</dbReference>
<dbReference type="SUPFAM" id="SSF48065">
    <property type="entry name" value="DBL homology domain (DH-domain)"/>
    <property type="match status" value="1"/>
</dbReference>
<dbReference type="Pfam" id="PF00621">
    <property type="entry name" value="RhoGEF"/>
    <property type="match status" value="1"/>
</dbReference>
<evidence type="ECO:0000259" key="3">
    <source>
        <dbReference type="PROSITE" id="PS50010"/>
    </source>
</evidence>
<accession>A0A6F9DBR4</accession>
<dbReference type="GO" id="GO:0005938">
    <property type="term" value="C:cell cortex"/>
    <property type="evidence" value="ECO:0007669"/>
    <property type="project" value="TreeGrafter"/>
</dbReference>
<sequence length="580" mass="66112">MIDGHSECSARSVHYRIYSKVLKMGVTQTQFVIALLSGASLFLHLCSAGNFIPDAQTWLIGTIFKHLHSLCNIAARLGLISTLVLILMEQHMPDTVQRLTDRYDGQSLPPYITKFLTISLFTSTIRFILPGPISTFSRIYKLGLMINFAATVVSAIDANSHSTGRSLMRQKAQRRSDRNSDDNRSSRSSTISDDDIPSKRRRTAMELLQTETSYLRNLNTIIKVYKEPLEKMVSEGRPLLAPEDIRSAFGGITDIAALHSSIHHDLSSLFDNWDEECCIANIIIKYEDQLMKVYPPYVNFFDMGKETLLKRQKSNPDLDKFLKDCFNEPQSLKQPLDALLIRPVQRLPSISLLINDLRRRTPEYIGDHQKLSEAGEVLKKVLSHINEDKRKTEGKMKMVDIVYEVDGCPVEVVSSNRMFMTRIDVTTLTDGFYRVGERLALYLLTDVLEIAKWRNRSHGKSAPLLKHVEMLPLENIIRIFDICDSEETRNMFAVKYITTGSSIYESSANPTEEKFCVLQILDDRTFKSKWIQSLGSQITQIKNLNNIEDVVKKMDTSELVNFVKKGTKLYKKLKGKHKAD</sequence>
<proteinExistence type="evidence at transcript level"/>
<dbReference type="GO" id="GO:0005085">
    <property type="term" value="F:guanyl-nucleotide exchange factor activity"/>
    <property type="evidence" value="ECO:0007669"/>
    <property type="project" value="InterPro"/>
</dbReference>
<dbReference type="Gene3D" id="1.20.900.10">
    <property type="entry name" value="Dbl homology (DH) domain"/>
    <property type="match status" value="1"/>
</dbReference>
<dbReference type="GO" id="GO:0007399">
    <property type="term" value="P:nervous system development"/>
    <property type="evidence" value="ECO:0007669"/>
    <property type="project" value="TreeGrafter"/>
</dbReference>
<protein>
    <submittedName>
        <fullName evidence="4">Protein ECT2-like</fullName>
    </submittedName>
</protein>
<dbReference type="GO" id="GO:0000281">
    <property type="term" value="P:mitotic cytokinesis"/>
    <property type="evidence" value="ECO:0007669"/>
    <property type="project" value="TreeGrafter"/>
</dbReference>
<dbReference type="InterPro" id="IPR011993">
    <property type="entry name" value="PH-like_dom_sf"/>
</dbReference>
<keyword evidence="2" id="KW-0472">Membrane</keyword>
<feature type="compositionally biased region" description="Basic and acidic residues" evidence="1">
    <location>
        <begin position="174"/>
        <end position="185"/>
    </location>
</feature>
<evidence type="ECO:0000256" key="1">
    <source>
        <dbReference type="SAM" id="MobiDB-lite"/>
    </source>
</evidence>
<gene>
    <name evidence="4" type="primary">Ect2-002</name>
</gene>
<dbReference type="AlphaFoldDB" id="A0A6F9DBR4"/>
<feature type="transmembrane region" description="Helical" evidence="2">
    <location>
        <begin position="31"/>
        <end position="52"/>
    </location>
</feature>
<name>A0A6F9DBR4_9ASCI</name>